<dbReference type="SUPFAM" id="SSF53098">
    <property type="entry name" value="Ribonuclease H-like"/>
    <property type="match status" value="1"/>
</dbReference>
<keyword evidence="5 9" id="KW-0479">Metal-binding</keyword>
<dbReference type="GO" id="GO:0004523">
    <property type="term" value="F:RNA-DNA hybrid ribonuclease activity"/>
    <property type="evidence" value="ECO:0007669"/>
    <property type="project" value="UniProtKB-UniRule"/>
</dbReference>
<feature type="binding site" evidence="9">
    <location>
        <position position="139"/>
    </location>
    <ligand>
        <name>a divalent metal cation</name>
        <dbReference type="ChEBI" id="CHEBI:60240"/>
    </ligand>
</feature>
<keyword evidence="4 9" id="KW-0540">Nuclease</keyword>
<evidence type="ECO:0000256" key="7">
    <source>
        <dbReference type="ARBA" id="ARBA00022801"/>
    </source>
</evidence>
<dbReference type="GO" id="GO:0032299">
    <property type="term" value="C:ribonuclease H2 complex"/>
    <property type="evidence" value="ECO:0007669"/>
    <property type="project" value="UniProtKB-ARBA"/>
</dbReference>
<evidence type="ECO:0000256" key="3">
    <source>
        <dbReference type="ARBA" id="ARBA00007058"/>
    </source>
</evidence>
<dbReference type="Pfam" id="PF01351">
    <property type="entry name" value="RNase_HII"/>
    <property type="match status" value="1"/>
</dbReference>
<evidence type="ECO:0000313" key="12">
    <source>
        <dbReference type="EMBL" id="KAF7634880.1"/>
    </source>
</evidence>
<feature type="binding site" evidence="9">
    <location>
        <position position="30"/>
    </location>
    <ligand>
        <name>a divalent metal cation</name>
        <dbReference type="ChEBI" id="CHEBI:60240"/>
    </ligand>
</feature>
<dbReference type="OrthoDB" id="6017153at2759"/>
<evidence type="ECO:0000256" key="1">
    <source>
        <dbReference type="ARBA" id="ARBA00000077"/>
    </source>
</evidence>
<dbReference type="InterPro" id="IPR024567">
    <property type="entry name" value="RNase_HII/HIII_dom"/>
</dbReference>
<dbReference type="EC" id="3.1.26.4" evidence="10"/>
<dbReference type="EMBL" id="JABEBT010000050">
    <property type="protein sequence ID" value="KAF7634880.1"/>
    <property type="molecule type" value="Genomic_DNA"/>
</dbReference>
<evidence type="ECO:0000256" key="6">
    <source>
        <dbReference type="ARBA" id="ARBA00022759"/>
    </source>
</evidence>
<organism evidence="12 13">
    <name type="scientific">Meloidogyne graminicola</name>
    <dbReference type="NCBI Taxonomy" id="189291"/>
    <lineage>
        <taxon>Eukaryota</taxon>
        <taxon>Metazoa</taxon>
        <taxon>Ecdysozoa</taxon>
        <taxon>Nematoda</taxon>
        <taxon>Chromadorea</taxon>
        <taxon>Rhabditida</taxon>
        <taxon>Tylenchina</taxon>
        <taxon>Tylenchomorpha</taxon>
        <taxon>Tylenchoidea</taxon>
        <taxon>Meloidogynidae</taxon>
        <taxon>Meloidogyninae</taxon>
        <taxon>Meloidogyne</taxon>
    </lineage>
</organism>
<comment type="function">
    <text evidence="8">Catalytic subunit of RNase HII, an endonuclease that specifically degrades the RNA of RNA:DNA hybrids. Participates in DNA replication, possibly by mediating the removal of lagging-strand Okazaki fragment RNA primers during DNA replication. Mediates the excision of single ribonucleotides from DNA:RNA duplexes.</text>
</comment>
<feature type="binding site" evidence="9">
    <location>
        <position position="29"/>
    </location>
    <ligand>
        <name>a divalent metal cation</name>
        <dbReference type="ChEBI" id="CHEBI:60240"/>
    </ligand>
</feature>
<evidence type="ECO:0000256" key="9">
    <source>
        <dbReference type="PROSITE-ProRule" id="PRU01319"/>
    </source>
</evidence>
<dbReference type="AlphaFoldDB" id="A0A8S9ZN87"/>
<sequence length="265" mass="29963">MLPYLSFETINDDTFSNFNTGEPCILGIDEAGRGPVLGHLVYGCAIVLADKKDQLESLGVKDSKMLSPVQREKIFNKMKEAEVCVFITYSLSVVHPRIISAYMQHLDRLSLNEISHNCTINLLQNAIQKGICIQEVFIDLVGSKEEKYQQFLKSHFPSLKITVSKKADSIFPIVGAASIAAKVTRDQLLSNWSFLESGFSKEELGSGYPSDPSTKYFISKNIDPIFGFPSLVRFSWKTIERLLEKKTVKCQWLEFLFKLFLMISI</sequence>
<evidence type="ECO:0000313" key="13">
    <source>
        <dbReference type="Proteomes" id="UP000605970"/>
    </source>
</evidence>
<dbReference type="GO" id="GO:0006298">
    <property type="term" value="P:mismatch repair"/>
    <property type="evidence" value="ECO:0007669"/>
    <property type="project" value="TreeGrafter"/>
</dbReference>
<dbReference type="GO" id="GO:0003723">
    <property type="term" value="F:RNA binding"/>
    <property type="evidence" value="ECO:0007669"/>
    <property type="project" value="UniProtKB-UniRule"/>
</dbReference>
<accession>A0A8S9ZN87</accession>
<dbReference type="GO" id="GO:0046872">
    <property type="term" value="F:metal ion binding"/>
    <property type="evidence" value="ECO:0007669"/>
    <property type="project" value="UniProtKB-KW"/>
</dbReference>
<dbReference type="CDD" id="cd07181">
    <property type="entry name" value="RNase_HII_eukaryota_like"/>
    <property type="match status" value="1"/>
</dbReference>
<dbReference type="NCBIfam" id="TIGR00729">
    <property type="entry name" value="ribonuclease HII"/>
    <property type="match status" value="1"/>
</dbReference>
<comment type="function">
    <text evidence="10">Endonuclease that specifically degrades the RNA of RNA-DNA hybrids.</text>
</comment>
<dbReference type="Proteomes" id="UP000605970">
    <property type="component" value="Unassembled WGS sequence"/>
</dbReference>
<keyword evidence="6 9" id="KW-0255">Endonuclease</keyword>
<evidence type="ECO:0000256" key="4">
    <source>
        <dbReference type="ARBA" id="ARBA00022722"/>
    </source>
</evidence>
<comment type="caution">
    <text evidence="12">The sequence shown here is derived from an EMBL/GenBank/DDBJ whole genome shotgun (WGS) entry which is preliminary data.</text>
</comment>
<dbReference type="InterPro" id="IPR012337">
    <property type="entry name" value="RNaseH-like_sf"/>
</dbReference>
<dbReference type="InterPro" id="IPR001352">
    <property type="entry name" value="RNase_HII/HIII"/>
</dbReference>
<proteinExistence type="inferred from homology"/>
<dbReference type="FunFam" id="3.30.420.10:FF:000016">
    <property type="entry name" value="Ribonuclease"/>
    <property type="match status" value="1"/>
</dbReference>
<dbReference type="GO" id="GO:0043137">
    <property type="term" value="P:DNA replication, removal of RNA primer"/>
    <property type="evidence" value="ECO:0007669"/>
    <property type="project" value="TreeGrafter"/>
</dbReference>
<comment type="similarity">
    <text evidence="3">Belongs to the RNase HII family. Eukaryotic subfamily.</text>
</comment>
<dbReference type="PROSITE" id="PS51975">
    <property type="entry name" value="RNASE_H_2"/>
    <property type="match status" value="1"/>
</dbReference>
<dbReference type="Gene3D" id="3.30.420.10">
    <property type="entry name" value="Ribonuclease H-like superfamily/Ribonuclease H"/>
    <property type="match status" value="1"/>
</dbReference>
<dbReference type="FunFam" id="1.10.10.460:FF:000001">
    <property type="entry name" value="Ribonuclease"/>
    <property type="match status" value="1"/>
</dbReference>
<evidence type="ECO:0000256" key="8">
    <source>
        <dbReference type="ARBA" id="ARBA00024981"/>
    </source>
</evidence>
<dbReference type="Gene3D" id="1.10.10.460">
    <property type="entry name" value="Ribonuclease hii. Domain 2"/>
    <property type="match status" value="1"/>
</dbReference>
<evidence type="ECO:0000256" key="5">
    <source>
        <dbReference type="ARBA" id="ARBA00022723"/>
    </source>
</evidence>
<dbReference type="PANTHER" id="PTHR10954">
    <property type="entry name" value="RIBONUCLEASE H2 SUBUNIT A"/>
    <property type="match status" value="1"/>
</dbReference>
<evidence type="ECO:0000259" key="11">
    <source>
        <dbReference type="PROSITE" id="PS51975"/>
    </source>
</evidence>
<evidence type="ECO:0000256" key="2">
    <source>
        <dbReference type="ARBA" id="ARBA00001946"/>
    </source>
</evidence>
<gene>
    <name evidence="12" type="ORF">Mgra_00005772</name>
</gene>
<name>A0A8S9ZN87_9BILA</name>
<feature type="domain" description="RNase H type-2" evidence="11">
    <location>
        <begin position="23"/>
        <end position="248"/>
    </location>
</feature>
<dbReference type="InterPro" id="IPR023160">
    <property type="entry name" value="RNase_HII_hlx-loop-hlx_cap_dom"/>
</dbReference>
<comment type="cofactor">
    <cofactor evidence="2">
        <name>Mg(2+)</name>
        <dbReference type="ChEBI" id="CHEBI:18420"/>
    </cofactor>
</comment>
<dbReference type="PANTHER" id="PTHR10954:SF7">
    <property type="entry name" value="RIBONUCLEASE H2 SUBUNIT A"/>
    <property type="match status" value="1"/>
</dbReference>
<reference evidence="12" key="1">
    <citation type="journal article" date="2020" name="Ecol. Evol.">
        <title>Genome structure and content of the rice root-knot nematode (Meloidogyne graminicola).</title>
        <authorList>
            <person name="Phan N.T."/>
            <person name="Danchin E.G.J."/>
            <person name="Klopp C."/>
            <person name="Perfus-Barbeoch L."/>
            <person name="Kozlowski D.K."/>
            <person name="Koutsovoulos G.D."/>
            <person name="Lopez-Roques C."/>
            <person name="Bouchez O."/>
            <person name="Zahm M."/>
            <person name="Besnard G."/>
            <person name="Bellafiore S."/>
        </authorList>
    </citation>
    <scope>NUCLEOTIDE SEQUENCE</scope>
    <source>
        <strain evidence="12">VN-18</strain>
    </source>
</reference>
<dbReference type="InterPro" id="IPR036397">
    <property type="entry name" value="RNaseH_sf"/>
</dbReference>
<comment type="catalytic activity">
    <reaction evidence="1 9 10">
        <text>Endonucleolytic cleavage to 5'-phosphomonoester.</text>
        <dbReference type="EC" id="3.1.26.4"/>
    </reaction>
</comment>
<comment type="cofactor">
    <cofactor evidence="9">
        <name>Mn(2+)</name>
        <dbReference type="ChEBI" id="CHEBI:29035"/>
    </cofactor>
    <cofactor evidence="9">
        <name>Mg(2+)</name>
        <dbReference type="ChEBI" id="CHEBI:18420"/>
    </cofactor>
    <text evidence="9">Manganese or magnesium. Binds 1 divalent metal ion per monomer in the absence of substrate. May bind a second metal ion after substrate binding.</text>
</comment>
<dbReference type="InterPro" id="IPR004649">
    <property type="entry name" value="RNase_H2_suA"/>
</dbReference>
<keyword evidence="13" id="KW-1185">Reference proteome</keyword>
<protein>
    <recommendedName>
        <fullName evidence="10">Ribonuclease</fullName>
        <ecNumber evidence="10">3.1.26.4</ecNumber>
    </recommendedName>
</protein>
<keyword evidence="7 9" id="KW-0378">Hydrolase</keyword>
<evidence type="ECO:0000256" key="10">
    <source>
        <dbReference type="RuleBase" id="RU003515"/>
    </source>
</evidence>